<comment type="similarity">
    <text evidence="2">Belongs to the sulfatase family.</text>
</comment>
<evidence type="ECO:0000256" key="2">
    <source>
        <dbReference type="ARBA" id="ARBA00008779"/>
    </source>
</evidence>
<evidence type="ECO:0000313" key="8">
    <source>
        <dbReference type="EMBL" id="LAC24316.1"/>
    </source>
</evidence>
<dbReference type="CDD" id="cd16027">
    <property type="entry name" value="SGSH"/>
    <property type="match status" value="1"/>
</dbReference>
<protein>
    <submittedName>
        <fullName evidence="8">N-sulphoglucosamine sulphohydrolase-like</fullName>
    </submittedName>
</protein>
<dbReference type="SUPFAM" id="SSF53649">
    <property type="entry name" value="Alkaline phosphatase-like"/>
    <property type="match status" value="1"/>
</dbReference>
<keyword evidence="4 8" id="KW-0378">Hydrolase</keyword>
<dbReference type="InterPro" id="IPR024607">
    <property type="entry name" value="Sulfatase_CS"/>
</dbReference>
<feature type="chain" id="PRO_5025472456" evidence="6">
    <location>
        <begin position="19"/>
        <end position="506"/>
    </location>
</feature>
<dbReference type="PANTHER" id="PTHR43108:SF6">
    <property type="entry name" value="N-SULPHOGLUCOSAMINE SULPHOHYDROLASE"/>
    <property type="match status" value="1"/>
</dbReference>
<dbReference type="Gene3D" id="3.40.720.10">
    <property type="entry name" value="Alkaline Phosphatase, subunit A"/>
    <property type="match status" value="1"/>
</dbReference>
<evidence type="ECO:0000259" key="7">
    <source>
        <dbReference type="Pfam" id="PF00884"/>
    </source>
</evidence>
<feature type="domain" description="Sulfatase N-terminal" evidence="7">
    <location>
        <begin position="19"/>
        <end position="323"/>
    </location>
</feature>
<dbReference type="Pfam" id="PF00884">
    <property type="entry name" value="Sulfatase"/>
    <property type="match status" value="1"/>
</dbReference>
<dbReference type="PROSITE" id="PS00523">
    <property type="entry name" value="SULFATASE_1"/>
    <property type="match status" value="1"/>
</dbReference>
<reference evidence="8" key="1">
    <citation type="submission" date="2017-11" db="EMBL/GenBank/DDBJ databases">
        <title>The sensing device of the deep-sea amphipod.</title>
        <authorList>
            <person name="Kobayashi H."/>
            <person name="Nagahama T."/>
            <person name="Arai W."/>
            <person name="Sasagawa Y."/>
            <person name="Umeda M."/>
            <person name="Hayashi T."/>
            <person name="Nikaido I."/>
            <person name="Watanabe H."/>
            <person name="Oguri K."/>
            <person name="Kitazato H."/>
            <person name="Fujioka K."/>
            <person name="Kido Y."/>
            <person name="Takami H."/>
        </authorList>
    </citation>
    <scope>NUCLEOTIDE SEQUENCE</scope>
    <source>
        <tissue evidence="8">Whole body</tissue>
    </source>
</reference>
<dbReference type="AlphaFoldDB" id="A0A6A7G0F8"/>
<accession>A0A6A7G0F8</accession>
<evidence type="ECO:0000256" key="1">
    <source>
        <dbReference type="ARBA" id="ARBA00001913"/>
    </source>
</evidence>
<organism evidence="8">
    <name type="scientific">Hirondellea gigas</name>
    <dbReference type="NCBI Taxonomy" id="1518452"/>
    <lineage>
        <taxon>Eukaryota</taxon>
        <taxon>Metazoa</taxon>
        <taxon>Ecdysozoa</taxon>
        <taxon>Arthropoda</taxon>
        <taxon>Crustacea</taxon>
        <taxon>Multicrustacea</taxon>
        <taxon>Malacostraca</taxon>
        <taxon>Eumalacostraca</taxon>
        <taxon>Peracarida</taxon>
        <taxon>Amphipoda</taxon>
        <taxon>Amphilochidea</taxon>
        <taxon>Lysianassida</taxon>
        <taxon>Lysianassidira</taxon>
        <taxon>Lysianassoidea</taxon>
        <taxon>Lysianassidae</taxon>
        <taxon>Hirondellea</taxon>
    </lineage>
</organism>
<evidence type="ECO:0000256" key="6">
    <source>
        <dbReference type="SAM" id="SignalP"/>
    </source>
</evidence>
<comment type="cofactor">
    <cofactor evidence="1">
        <name>Ca(2+)</name>
        <dbReference type="ChEBI" id="CHEBI:29108"/>
    </cofactor>
</comment>
<dbReference type="InterPro" id="IPR017850">
    <property type="entry name" value="Alkaline_phosphatase_core_sf"/>
</dbReference>
<proteinExistence type="evidence at transcript level"/>
<dbReference type="EMBL" id="IACT01005150">
    <property type="protein sequence ID" value="LAC24316.1"/>
    <property type="molecule type" value="mRNA"/>
</dbReference>
<dbReference type="GO" id="GO:0006027">
    <property type="term" value="P:glycosaminoglycan catabolic process"/>
    <property type="evidence" value="ECO:0007669"/>
    <property type="project" value="TreeGrafter"/>
</dbReference>
<evidence type="ECO:0000256" key="4">
    <source>
        <dbReference type="ARBA" id="ARBA00022801"/>
    </source>
</evidence>
<sequence length="506" mass="57724">MLRTLSLLLSCVAVVVTANVVILLADDLGMEIELYGQSACKTPHLMSLANRGVVYDRAWTAVSSCSPSRASILTGLPPHQNGMYGLHQGYHNFQSFDNVRSLSKLLNDADIRTGIIGKKHVGPESVYPFDCEQTEENNSIMQVGRNITLMKEMIGTFLAVNDSRPFLLYVGFHDPHRCGHTHPEFGQFCEKFGNGKPGNGIIPDWTPVEYQSDQVHVPYFVQDTPIARDDLASQYTTISRLDQGVGLIMQELENAGFLNETLVLFSSDNGAPYPSGRTNVYEPGLQIPLIVSSPRHQHLWNTRSNDLATLLDITPTVLDWFNISYPTYKMFHNQNTVNLTGKSLLIDHSDKNATDPHHKYTYASHSLHEITMYYPMRSVRNSRFKLIQNLGYRMPFPIDQDFFISPVFQDILNRTINGDELPWYKTLEQYYYRPQWELFDLKIDFTEKNNMAGKQHYSRIFSAMKKKLYSWQEMTEDPWICSPGGVLQDAGKYALNHKCCSMYNEL</sequence>
<dbReference type="GO" id="GO:0030200">
    <property type="term" value="P:heparan sulfate proteoglycan catabolic process"/>
    <property type="evidence" value="ECO:0007669"/>
    <property type="project" value="TreeGrafter"/>
</dbReference>
<dbReference type="PANTHER" id="PTHR43108">
    <property type="entry name" value="N-ACETYLGLUCOSAMINE-6-SULFATASE FAMILY MEMBER"/>
    <property type="match status" value="1"/>
</dbReference>
<keyword evidence="3 6" id="KW-0732">Signal</keyword>
<feature type="signal peptide" evidence="6">
    <location>
        <begin position="1"/>
        <end position="18"/>
    </location>
</feature>
<keyword evidence="5" id="KW-0325">Glycoprotein</keyword>
<evidence type="ECO:0000256" key="5">
    <source>
        <dbReference type="ARBA" id="ARBA00023180"/>
    </source>
</evidence>
<evidence type="ECO:0000256" key="3">
    <source>
        <dbReference type="ARBA" id="ARBA00022729"/>
    </source>
</evidence>
<dbReference type="InterPro" id="IPR000917">
    <property type="entry name" value="Sulfatase_N"/>
</dbReference>
<name>A0A6A7G0F8_9CRUS</name>
<dbReference type="GO" id="GO:0016250">
    <property type="term" value="F:N-sulfoglucosamine sulfohydrolase activity"/>
    <property type="evidence" value="ECO:0007669"/>
    <property type="project" value="TreeGrafter"/>
</dbReference>